<organism evidence="5 6">
    <name type="scientific">Exiguobacterium indicum</name>
    <dbReference type="NCBI Taxonomy" id="296995"/>
    <lineage>
        <taxon>Bacteria</taxon>
        <taxon>Bacillati</taxon>
        <taxon>Bacillota</taxon>
        <taxon>Bacilli</taxon>
        <taxon>Bacillales</taxon>
        <taxon>Bacillales Family XII. Incertae Sedis</taxon>
        <taxon>Exiguobacterium</taxon>
    </lineage>
</organism>
<keyword evidence="1" id="KW-0175">Coiled coil</keyword>
<accession>A0ABU8EGW0</accession>
<feature type="region of interest" description="Disordered" evidence="2">
    <location>
        <begin position="753"/>
        <end position="773"/>
    </location>
</feature>
<gene>
    <name evidence="5" type="ORF">SZL87_06585</name>
</gene>
<evidence type="ECO:0000256" key="2">
    <source>
        <dbReference type="SAM" id="MobiDB-lite"/>
    </source>
</evidence>
<comment type="caution">
    <text evidence="5">The sequence shown here is derived from an EMBL/GenBank/DDBJ whole genome shotgun (WGS) entry which is preliminary data.</text>
</comment>
<dbReference type="Pfam" id="PF18662">
    <property type="entry name" value="HTH_56"/>
    <property type="match status" value="1"/>
</dbReference>
<evidence type="ECO:0000259" key="4">
    <source>
        <dbReference type="Pfam" id="PF18662"/>
    </source>
</evidence>
<feature type="compositionally biased region" description="Basic and acidic residues" evidence="2">
    <location>
        <begin position="1"/>
        <end position="21"/>
    </location>
</feature>
<feature type="region of interest" description="Disordered" evidence="2">
    <location>
        <begin position="1"/>
        <end position="74"/>
    </location>
</feature>
<dbReference type="InterPro" id="IPR040538">
    <property type="entry name" value="Cch_HTH"/>
</dbReference>
<dbReference type="EMBL" id="JBAWKY010000001">
    <property type="protein sequence ID" value="MEI4462097.1"/>
    <property type="molecule type" value="Genomic_DNA"/>
</dbReference>
<dbReference type="InterPro" id="IPR009270">
    <property type="entry name" value="DUF927"/>
</dbReference>
<feature type="coiled-coil region" evidence="1">
    <location>
        <begin position="674"/>
        <end position="704"/>
    </location>
</feature>
<dbReference type="Proteomes" id="UP001387110">
    <property type="component" value="Unassembled WGS sequence"/>
</dbReference>
<feature type="compositionally biased region" description="Acidic residues" evidence="2">
    <location>
        <begin position="62"/>
        <end position="74"/>
    </location>
</feature>
<sequence length="773" mass="88157">MNEQEKQQNELPEEHVNKLSEEGFGQSVDASLMETQDVTSEEANDASDEIDASSWESAMNDGLEESEPPPEEHDDFAEAMLEDAVSPSVPAPYAYPTVLALIDRMDAPTVLNPYTIQKEPITAAGLEAGEIYLIQDGQGNPVFQVRKEGVYRIVFEKDDYVVQHHPFCTCLYVERVREMNGTNLREYEVTYAVNQGYRQARILNKKLTEEGVEQLLSEGVVMFPTQANRATIAYYLMVSASQLHPRYRHDFVGWVLRDGITDRLSYTFAHAPGFLSYDHDTDEVVLKPSEISKKYEKAIDIKGDLSAYMEELTPLLEYDTIRLMMGAGVSSILLGYLRLTRPDLMPFLIHLHSNSSRGKTTAARLAVSMNGNPYQQPLSVSWVSTKNAIINLANRNYGLAMILDEASTFQGSMTNIIYELSQGEERLRLNGDMETRQGGDWSTVFLSTGEQGIRQNAMKKTELKSAGVSIRYLEFINLDFMPNAAIAEQVSRMIQSYHGHLGVTLAVYLLRQNPIKMSERFDERREQFRNQLPSSAYRDRATNMLSVVSLALELLAEAMPDTFDVARKSLHEGMTRIDEMLIDSFLEQTKDLDIALNAYHTIQELVIKNLNHFKIKGKTPDRTAIYGKVIKKGTHYEVAILRNIVQNWMTTDGYPSTTVLGREWRERGWIIGESDRNERRIRIFEEKEEELREKMTEKKVKKSEDSCYLFKIEEDILDEYISEMTVGELNPSGVTHSVFRKKPEIRSNVVHSTVKKKPKLETPPDEDEFEFDN</sequence>
<feature type="compositionally biased region" description="Acidic residues" evidence="2">
    <location>
        <begin position="763"/>
        <end position="773"/>
    </location>
</feature>
<name>A0ABU8EGW0_9BACL</name>
<reference evidence="5 6" key="1">
    <citation type="submission" date="2023-12" db="EMBL/GenBank/DDBJ databases">
        <authorList>
            <person name="Easwaran N."/>
            <person name="Lazarus H.P.S."/>
        </authorList>
    </citation>
    <scope>NUCLEOTIDE SEQUENCE [LARGE SCALE GENOMIC DNA]</scope>
    <source>
        <strain evidence="5 6">VIT-2023</strain>
    </source>
</reference>
<feature type="domain" description="DUF927" evidence="3">
    <location>
        <begin position="143"/>
        <end position="434"/>
    </location>
</feature>
<dbReference type="RefSeq" id="WP_336449136.1">
    <property type="nucleotide sequence ID" value="NZ_JBAWKY010000001.1"/>
</dbReference>
<evidence type="ECO:0000313" key="6">
    <source>
        <dbReference type="Proteomes" id="UP001387110"/>
    </source>
</evidence>
<protein>
    <submittedName>
        <fullName evidence="5">DUF927 domain-containing protein</fullName>
    </submittedName>
</protein>
<dbReference type="Pfam" id="PF06048">
    <property type="entry name" value="DUF927"/>
    <property type="match status" value="1"/>
</dbReference>
<evidence type="ECO:0000256" key="1">
    <source>
        <dbReference type="SAM" id="Coils"/>
    </source>
</evidence>
<proteinExistence type="predicted"/>
<evidence type="ECO:0000313" key="5">
    <source>
        <dbReference type="EMBL" id="MEI4462097.1"/>
    </source>
</evidence>
<feature type="domain" description="Cch helix turn helix" evidence="4">
    <location>
        <begin position="593"/>
        <end position="714"/>
    </location>
</feature>
<keyword evidence="6" id="KW-1185">Reference proteome</keyword>
<evidence type="ECO:0000259" key="3">
    <source>
        <dbReference type="Pfam" id="PF06048"/>
    </source>
</evidence>
<feature type="compositionally biased region" description="Acidic residues" evidence="2">
    <location>
        <begin position="39"/>
        <end position="51"/>
    </location>
</feature>